<gene>
    <name evidence="6" type="ORF">CTEN210_09224</name>
</gene>
<evidence type="ECO:0000256" key="3">
    <source>
        <dbReference type="ARBA" id="ARBA00023002"/>
    </source>
</evidence>
<dbReference type="InterPro" id="IPR002569">
    <property type="entry name" value="Met_Sox_Rdtase_MsrA_dom"/>
</dbReference>
<organism evidence="6 7">
    <name type="scientific">Chaetoceros tenuissimus</name>
    <dbReference type="NCBI Taxonomy" id="426638"/>
    <lineage>
        <taxon>Eukaryota</taxon>
        <taxon>Sar</taxon>
        <taxon>Stramenopiles</taxon>
        <taxon>Ochrophyta</taxon>
        <taxon>Bacillariophyta</taxon>
        <taxon>Coscinodiscophyceae</taxon>
        <taxon>Chaetocerotophycidae</taxon>
        <taxon>Chaetocerotales</taxon>
        <taxon>Chaetocerotaceae</taxon>
        <taxon>Chaetoceros</taxon>
    </lineage>
</organism>
<accession>A0AAD3CV67</accession>
<dbReference type="Proteomes" id="UP001054902">
    <property type="component" value="Unassembled WGS sequence"/>
</dbReference>
<sequence length="185" mass="21499">MSELSSNITLGAGCYWGTEKYIKRDFQKMFPNSIKSASVGFMSPFEDHKKNPSYRQVCTGETGHVEVLNVELNEPEKHLEELIKFFFLFHDPTTENRQGNDVGTQYASAIFVNDPEQKKIVDKVINDLQSHLDENKSPYHGNKVMTLIHDATEFYPAHDEHQEYLFKNPNGYCNHYMRMKEFPLN</sequence>
<dbReference type="GO" id="GO:0008113">
    <property type="term" value="F:peptide-methionine (S)-S-oxide reductase activity"/>
    <property type="evidence" value="ECO:0007669"/>
    <property type="project" value="UniProtKB-EC"/>
</dbReference>
<dbReference type="Gene3D" id="3.30.1060.10">
    <property type="entry name" value="Peptide methionine sulphoxide reductase MsrA"/>
    <property type="match status" value="1"/>
</dbReference>
<dbReference type="PANTHER" id="PTHR43774">
    <property type="entry name" value="PEPTIDE METHIONINE SULFOXIDE REDUCTASE"/>
    <property type="match status" value="1"/>
</dbReference>
<comment type="caution">
    <text evidence="6">The sequence shown here is derived from an EMBL/GenBank/DDBJ whole genome shotgun (WGS) entry which is preliminary data.</text>
</comment>
<name>A0AAD3CV67_9STRA</name>
<dbReference type="EMBL" id="BLLK01000046">
    <property type="protein sequence ID" value="GFH52748.1"/>
    <property type="molecule type" value="Genomic_DNA"/>
</dbReference>
<proteinExistence type="inferred from homology"/>
<evidence type="ECO:0000313" key="6">
    <source>
        <dbReference type="EMBL" id="GFH52748.1"/>
    </source>
</evidence>
<dbReference type="NCBIfam" id="TIGR00401">
    <property type="entry name" value="msrA"/>
    <property type="match status" value="1"/>
</dbReference>
<feature type="domain" description="Peptide methionine sulphoxide reductase MsrA" evidence="5">
    <location>
        <begin position="8"/>
        <end position="174"/>
    </location>
</feature>
<evidence type="ECO:0000256" key="4">
    <source>
        <dbReference type="ARBA" id="ARBA00030643"/>
    </source>
</evidence>
<dbReference type="SUPFAM" id="SSF55068">
    <property type="entry name" value="Peptide methionine sulfoxide reductase"/>
    <property type="match status" value="1"/>
</dbReference>
<evidence type="ECO:0000259" key="5">
    <source>
        <dbReference type="Pfam" id="PF01625"/>
    </source>
</evidence>
<dbReference type="AlphaFoldDB" id="A0AAD3CV67"/>
<protein>
    <recommendedName>
        <fullName evidence="2">peptide-methionine (S)-S-oxide reductase</fullName>
        <ecNumber evidence="2">1.8.4.11</ecNumber>
    </recommendedName>
    <alternativeName>
        <fullName evidence="4">Peptide-methionine (S)-S-oxide reductase</fullName>
    </alternativeName>
</protein>
<dbReference type="Pfam" id="PF01625">
    <property type="entry name" value="PMSR"/>
    <property type="match status" value="1"/>
</dbReference>
<dbReference type="EC" id="1.8.4.11" evidence="2"/>
<evidence type="ECO:0000313" key="7">
    <source>
        <dbReference type="Proteomes" id="UP001054902"/>
    </source>
</evidence>
<keyword evidence="3" id="KW-0560">Oxidoreductase</keyword>
<evidence type="ECO:0000256" key="1">
    <source>
        <dbReference type="ARBA" id="ARBA00005591"/>
    </source>
</evidence>
<dbReference type="PANTHER" id="PTHR43774:SF1">
    <property type="entry name" value="PEPTIDE METHIONINE SULFOXIDE REDUCTASE MSRA 2"/>
    <property type="match status" value="1"/>
</dbReference>
<comment type="similarity">
    <text evidence="1">Belongs to the MsrA Met sulfoxide reductase family.</text>
</comment>
<keyword evidence="7" id="KW-1185">Reference proteome</keyword>
<reference evidence="6 7" key="1">
    <citation type="journal article" date="2021" name="Sci. Rep.">
        <title>The genome of the diatom Chaetoceros tenuissimus carries an ancient integrated fragment of an extant virus.</title>
        <authorList>
            <person name="Hongo Y."/>
            <person name="Kimura K."/>
            <person name="Takaki Y."/>
            <person name="Yoshida Y."/>
            <person name="Baba S."/>
            <person name="Kobayashi G."/>
            <person name="Nagasaki K."/>
            <person name="Hano T."/>
            <person name="Tomaru Y."/>
        </authorList>
    </citation>
    <scope>NUCLEOTIDE SEQUENCE [LARGE SCALE GENOMIC DNA]</scope>
    <source>
        <strain evidence="6 7">NIES-3715</strain>
    </source>
</reference>
<evidence type="ECO:0000256" key="2">
    <source>
        <dbReference type="ARBA" id="ARBA00012502"/>
    </source>
</evidence>
<dbReference type="InterPro" id="IPR036509">
    <property type="entry name" value="Met_Sox_Rdtase_MsrA_sf"/>
</dbReference>
<dbReference type="HAMAP" id="MF_01401">
    <property type="entry name" value="MsrA"/>
    <property type="match status" value="1"/>
</dbReference>